<comment type="caution">
    <text evidence="5">The sequence shown here is derived from an EMBL/GenBank/DDBJ whole genome shotgun (WGS) entry which is preliminary data.</text>
</comment>
<dbReference type="Gene3D" id="1.25.40.10">
    <property type="entry name" value="Tetratricopeptide repeat domain"/>
    <property type="match status" value="1"/>
</dbReference>
<dbReference type="CDD" id="cd07302">
    <property type="entry name" value="CHD"/>
    <property type="match status" value="2"/>
</dbReference>
<dbReference type="InterPro" id="IPR019734">
    <property type="entry name" value="TPR_rpt"/>
</dbReference>
<dbReference type="PROSITE" id="PS50005">
    <property type="entry name" value="TPR"/>
    <property type="match status" value="1"/>
</dbReference>
<dbReference type="AlphaFoldDB" id="A0A2H3KLA1"/>
<dbReference type="RefSeq" id="WP_097653233.1">
    <property type="nucleotide sequence ID" value="NZ_LYXE01000090.1"/>
</dbReference>
<dbReference type="OrthoDB" id="134626at2"/>
<feature type="repeat" description="TPR" evidence="3">
    <location>
        <begin position="1113"/>
        <end position="1146"/>
    </location>
</feature>
<dbReference type="GO" id="GO:0005737">
    <property type="term" value="C:cytoplasm"/>
    <property type="evidence" value="ECO:0007669"/>
    <property type="project" value="TreeGrafter"/>
</dbReference>
<name>A0A2H3KLA1_9CHLR</name>
<dbReference type="Gene3D" id="3.30.70.1230">
    <property type="entry name" value="Nucleotide cyclase"/>
    <property type="match status" value="2"/>
</dbReference>
<evidence type="ECO:0000259" key="4">
    <source>
        <dbReference type="PROSITE" id="PS50125"/>
    </source>
</evidence>
<sequence>MESPLAYIPMDRRQALAHGHTLPEQTSGTALFADISGFTPLTESLVRALGPQRGAEELPRQLNRVYDALVAEVDRYGGSVLGFAGDAITCWFDAIAPAASEGGTSDADPRGAAHRAATCALALQQAMAAFEELEVAGAGRFRLAIKVGVASGAVRRFLVGDPSIQILDVLAGDTLQRMAEAEHLAQQGQVVFDEATALALGELANVGEWHVDPAGSARFAVLHGLRTVAAPAPWPTLPETALDATAYRQWMLPPIFERLQVGMGEFLTELRPVVALFVRFGGIDYDHDPDAQTKLNDFMLQAQRMLRTYDAYVLQLTIGDKGSFFYAAFGSPVAHEDDPVRAVMAALELREWQVDYLDQFQIGLSQGRARTGAYGGITRRTYGVLGDEVNMAARLMQHATVGQVLVSHTLWRATGDRFTWEPLAPIMVKGKSEPVATYRLISADRDTIRLHEPRYVLPMVGRETELAFVLGRLEMAQRGDGQVVGIVAEAGMGKSRLVAEVVRAASRQNLVVYGGACQSYGTNTPYLVWQNVWRAFFGLDPRATVAAQINSLATELEQLDATLVPRLPLLGAILNISIPDNELTIDFGAKLRKESLEALLVTCLRARASIHPLMIVLEDCHWMDALSHDLLEVLGRTLSTMPVLILMAYRPLQSEQRIKRVITQMPSFRAVPLDNLLPDEVATLVQLKLQQFFGTLEAIPEHLIEQVNARTQGNPFYVEELLNFMRDQGIDPRDPGVLSSLELPPSLHSLILSRVDRLTESQRNLLKVASVIGRLFPATILWGMGSFLGQQERVRRELENLSTLELTPLDSPDPELTYLFKHIVTQEVTYESLSFATRAMLHEQIGHYLEQRNAGEEQLVDLLAFHYDRSENVGKRREYLWRAGVAAQLIYANAATIDYLTRLLALVPPEAQIEPLLRLGNVLDLVGRWDEAYLRYELALNLALAQDQPRDAALARALIGELLRKQGRFAEAQPWLDEAMTAFTLLNDQAGLAETLNYAGTTAMHTGEYALAQAHYEASLAIQRECGDLIMQGKALSNLGIVAFHQGDVDRARHSFEASLAVRREAGNPLWIANSLGNLGMLAIEIGDYKVARGYIEESLALERATGDRHAIAISLNNLGKVATAEGDYATARLLYREALTINADLGDRWALPYLLEDVGVLAGLTGQPERALCLAAAAASLREATGSPLSSPEQAQLDEALAPARMALSQEQQAAAYAHGQTLTTDEAVAEARLV</sequence>
<dbReference type="SUPFAM" id="SSF52540">
    <property type="entry name" value="P-loop containing nucleoside triphosphate hydrolases"/>
    <property type="match status" value="1"/>
</dbReference>
<dbReference type="PANTHER" id="PTHR16305">
    <property type="entry name" value="TESTICULAR SOLUBLE ADENYLYL CYCLASE"/>
    <property type="match status" value="1"/>
</dbReference>
<dbReference type="PROSITE" id="PS50125">
    <property type="entry name" value="GUANYLATE_CYCLASE_2"/>
    <property type="match status" value="2"/>
</dbReference>
<keyword evidence="3" id="KW-0802">TPR repeat</keyword>
<dbReference type="GO" id="GO:0035556">
    <property type="term" value="P:intracellular signal transduction"/>
    <property type="evidence" value="ECO:0007669"/>
    <property type="project" value="InterPro"/>
</dbReference>
<dbReference type="SMART" id="SM00028">
    <property type="entry name" value="TPR"/>
    <property type="match status" value="6"/>
</dbReference>
<dbReference type="Pfam" id="PF13374">
    <property type="entry name" value="TPR_10"/>
    <property type="match status" value="1"/>
</dbReference>
<dbReference type="PANTHER" id="PTHR16305:SF28">
    <property type="entry name" value="GUANYLATE CYCLASE DOMAIN-CONTAINING PROTEIN"/>
    <property type="match status" value="1"/>
</dbReference>
<dbReference type="SMART" id="SM00044">
    <property type="entry name" value="CYCc"/>
    <property type="match status" value="1"/>
</dbReference>
<evidence type="ECO:0000313" key="6">
    <source>
        <dbReference type="Proteomes" id="UP000220922"/>
    </source>
</evidence>
<dbReference type="InterPro" id="IPR041664">
    <property type="entry name" value="AAA_16"/>
</dbReference>
<evidence type="ECO:0000313" key="5">
    <source>
        <dbReference type="EMBL" id="PDV98780.1"/>
    </source>
</evidence>
<protein>
    <recommendedName>
        <fullName evidence="4">Guanylate cyclase domain-containing protein</fullName>
    </recommendedName>
</protein>
<gene>
    <name evidence="5" type="ORF">A9Q02_02270</name>
</gene>
<dbReference type="Pfam" id="PF13424">
    <property type="entry name" value="TPR_12"/>
    <property type="match status" value="2"/>
</dbReference>
<organism evidence="5 6">
    <name type="scientific">Candidatus Chloroploca asiatica</name>
    <dbReference type="NCBI Taxonomy" id="1506545"/>
    <lineage>
        <taxon>Bacteria</taxon>
        <taxon>Bacillati</taxon>
        <taxon>Chloroflexota</taxon>
        <taxon>Chloroflexia</taxon>
        <taxon>Chloroflexales</taxon>
        <taxon>Chloroflexineae</taxon>
        <taxon>Oscillochloridaceae</taxon>
        <taxon>Candidatus Chloroploca</taxon>
    </lineage>
</organism>
<feature type="domain" description="Guanylate cyclase" evidence="4">
    <location>
        <begin position="29"/>
        <end position="182"/>
    </location>
</feature>
<dbReference type="GO" id="GO:0005524">
    <property type="term" value="F:ATP binding"/>
    <property type="evidence" value="ECO:0007669"/>
    <property type="project" value="UniProtKB-KW"/>
</dbReference>
<reference evidence="5 6" key="1">
    <citation type="submission" date="2016-05" db="EMBL/GenBank/DDBJ databases">
        <authorList>
            <person name="Lavstsen T."/>
            <person name="Jespersen J.S."/>
        </authorList>
    </citation>
    <scope>NUCLEOTIDE SEQUENCE [LARGE SCALE GENOMIC DNA]</scope>
    <source>
        <strain evidence="5 6">B7-9</strain>
    </source>
</reference>
<dbReference type="SUPFAM" id="SSF55073">
    <property type="entry name" value="Nucleotide cyclase"/>
    <property type="match status" value="2"/>
</dbReference>
<dbReference type="InterPro" id="IPR029787">
    <property type="entry name" value="Nucleotide_cyclase"/>
</dbReference>
<feature type="domain" description="Guanylate cyclase" evidence="4">
    <location>
        <begin position="322"/>
        <end position="396"/>
    </location>
</feature>
<keyword evidence="6" id="KW-1185">Reference proteome</keyword>
<keyword evidence="1" id="KW-0547">Nucleotide-binding</keyword>
<proteinExistence type="predicted"/>
<dbReference type="GO" id="GO:0004016">
    <property type="term" value="F:adenylate cyclase activity"/>
    <property type="evidence" value="ECO:0007669"/>
    <property type="project" value="UniProtKB-ARBA"/>
</dbReference>
<accession>A0A2H3KLA1</accession>
<keyword evidence="2" id="KW-0067">ATP-binding</keyword>
<dbReference type="Proteomes" id="UP000220922">
    <property type="component" value="Unassembled WGS sequence"/>
</dbReference>
<dbReference type="EMBL" id="LYXE01000090">
    <property type="protein sequence ID" value="PDV98780.1"/>
    <property type="molecule type" value="Genomic_DNA"/>
</dbReference>
<dbReference type="Pfam" id="PF13176">
    <property type="entry name" value="TPR_7"/>
    <property type="match status" value="1"/>
</dbReference>
<dbReference type="Pfam" id="PF00211">
    <property type="entry name" value="Guanylate_cyc"/>
    <property type="match status" value="1"/>
</dbReference>
<dbReference type="GO" id="GO:0009190">
    <property type="term" value="P:cyclic nucleotide biosynthetic process"/>
    <property type="evidence" value="ECO:0007669"/>
    <property type="project" value="InterPro"/>
</dbReference>
<evidence type="ECO:0000256" key="3">
    <source>
        <dbReference type="PROSITE-ProRule" id="PRU00339"/>
    </source>
</evidence>
<evidence type="ECO:0000256" key="2">
    <source>
        <dbReference type="ARBA" id="ARBA00022840"/>
    </source>
</evidence>
<dbReference type="SUPFAM" id="SSF48452">
    <property type="entry name" value="TPR-like"/>
    <property type="match status" value="2"/>
</dbReference>
<dbReference type="Pfam" id="PF13191">
    <property type="entry name" value="AAA_16"/>
    <property type="match status" value="1"/>
</dbReference>
<dbReference type="InterPro" id="IPR001054">
    <property type="entry name" value="A/G_cyclase"/>
</dbReference>
<dbReference type="InterPro" id="IPR011990">
    <property type="entry name" value="TPR-like_helical_dom_sf"/>
</dbReference>
<dbReference type="InterPro" id="IPR027417">
    <property type="entry name" value="P-loop_NTPase"/>
</dbReference>
<evidence type="ECO:0000256" key="1">
    <source>
        <dbReference type="ARBA" id="ARBA00022741"/>
    </source>
</evidence>